<feature type="transmembrane region" description="Helical" evidence="1">
    <location>
        <begin position="12"/>
        <end position="33"/>
    </location>
</feature>
<dbReference type="AlphaFoldDB" id="A0A918N8T4"/>
<comment type="caution">
    <text evidence="3">The sequence shown here is derived from an EMBL/GenBank/DDBJ whole genome shotgun (WGS) entry which is preliminary data.</text>
</comment>
<keyword evidence="1" id="KW-1133">Transmembrane helix</keyword>
<evidence type="ECO:0000313" key="4">
    <source>
        <dbReference type="Proteomes" id="UP000626148"/>
    </source>
</evidence>
<feature type="domain" description="DUF418" evidence="2">
    <location>
        <begin position="236"/>
        <end position="389"/>
    </location>
</feature>
<feature type="transmembrane region" description="Helical" evidence="1">
    <location>
        <begin position="352"/>
        <end position="374"/>
    </location>
</feature>
<evidence type="ECO:0000256" key="1">
    <source>
        <dbReference type="SAM" id="Phobius"/>
    </source>
</evidence>
<keyword evidence="1" id="KW-0472">Membrane</keyword>
<dbReference type="Proteomes" id="UP000626148">
    <property type="component" value="Unassembled WGS sequence"/>
</dbReference>
<feature type="transmembrane region" description="Helical" evidence="1">
    <location>
        <begin position="67"/>
        <end position="88"/>
    </location>
</feature>
<organism evidence="3 4">
    <name type="scientific">Saccharospirillum salsuginis</name>
    <dbReference type="NCBI Taxonomy" id="418750"/>
    <lineage>
        <taxon>Bacteria</taxon>
        <taxon>Pseudomonadati</taxon>
        <taxon>Pseudomonadota</taxon>
        <taxon>Gammaproteobacteria</taxon>
        <taxon>Oceanospirillales</taxon>
        <taxon>Saccharospirillaceae</taxon>
        <taxon>Saccharospirillum</taxon>
    </lineage>
</organism>
<accession>A0A918N8T4</accession>
<protein>
    <recommendedName>
        <fullName evidence="2">DUF418 domain-containing protein</fullName>
    </recommendedName>
</protein>
<feature type="transmembrane region" description="Helical" evidence="1">
    <location>
        <begin position="122"/>
        <end position="139"/>
    </location>
</feature>
<sequence length="396" mass="43996">MTAATSIPRIPFLDMLRGLAVLGILVMNIQAFAQVELAYLSPGIRDSLSAAETLVHAIGYLFVEQKFIALFSMLFGISNWIVASNALAAGRSVRSIHLRRNLGLLVIGLVHAYLIWDGDILVAYAVTALVLTPALNWTIRRQLKTAFVFLSIPLLLSLLDVWLYTPEARAELYQTSIGGIDADIAAHRGTWLEALNWRIESSLDMHLLGLPFYLVWFVGGLMLVGIALFRLGIARAVYRPSFYGLWSLGWLVPGLVLTQAAYLYQSANGFSLGTVALGRDVLAYLGALMMAQAYLGFAVLFYRSGLWPRLVHALERVGRMALTNYVLQSVIATGLFYGHGLGWYERLTLVELVPVTLGIWAVNIALSMVWLNVFQQGPMEWLWRHLTRWSGAPGQR</sequence>
<feature type="transmembrane region" description="Helical" evidence="1">
    <location>
        <begin position="243"/>
        <end position="262"/>
    </location>
</feature>
<gene>
    <name evidence="3" type="ORF">GCM10007392_14090</name>
</gene>
<evidence type="ECO:0000259" key="2">
    <source>
        <dbReference type="Pfam" id="PF04235"/>
    </source>
</evidence>
<dbReference type="Pfam" id="PF04235">
    <property type="entry name" value="DUF418"/>
    <property type="match status" value="1"/>
</dbReference>
<feature type="transmembrane region" description="Helical" evidence="1">
    <location>
        <begin position="210"/>
        <end position="231"/>
    </location>
</feature>
<dbReference type="EMBL" id="BMXR01000003">
    <property type="protein sequence ID" value="GGX48330.1"/>
    <property type="molecule type" value="Genomic_DNA"/>
</dbReference>
<feature type="transmembrane region" description="Helical" evidence="1">
    <location>
        <begin position="282"/>
        <end position="302"/>
    </location>
</feature>
<dbReference type="PANTHER" id="PTHR30590">
    <property type="entry name" value="INNER MEMBRANE PROTEIN"/>
    <property type="match status" value="1"/>
</dbReference>
<feature type="transmembrane region" description="Helical" evidence="1">
    <location>
        <begin position="100"/>
        <end position="116"/>
    </location>
</feature>
<keyword evidence="4" id="KW-1185">Reference proteome</keyword>
<name>A0A918N8T4_9GAMM</name>
<dbReference type="InterPro" id="IPR007349">
    <property type="entry name" value="DUF418"/>
</dbReference>
<proteinExistence type="predicted"/>
<feature type="transmembrane region" description="Helical" evidence="1">
    <location>
        <begin position="322"/>
        <end position="340"/>
    </location>
</feature>
<reference evidence="3" key="2">
    <citation type="submission" date="2020-09" db="EMBL/GenBank/DDBJ databases">
        <authorList>
            <person name="Sun Q."/>
            <person name="Kim S."/>
        </authorList>
    </citation>
    <scope>NUCLEOTIDE SEQUENCE</scope>
    <source>
        <strain evidence="3">KCTC 22169</strain>
    </source>
</reference>
<reference evidence="3" key="1">
    <citation type="journal article" date="2014" name="Int. J. Syst. Evol. Microbiol.">
        <title>Complete genome sequence of Corynebacterium casei LMG S-19264T (=DSM 44701T), isolated from a smear-ripened cheese.</title>
        <authorList>
            <consortium name="US DOE Joint Genome Institute (JGI-PGF)"/>
            <person name="Walter F."/>
            <person name="Albersmeier A."/>
            <person name="Kalinowski J."/>
            <person name="Ruckert C."/>
        </authorList>
    </citation>
    <scope>NUCLEOTIDE SEQUENCE</scope>
    <source>
        <strain evidence="3">KCTC 22169</strain>
    </source>
</reference>
<evidence type="ECO:0000313" key="3">
    <source>
        <dbReference type="EMBL" id="GGX48330.1"/>
    </source>
</evidence>
<dbReference type="PANTHER" id="PTHR30590:SF2">
    <property type="entry name" value="INNER MEMBRANE PROTEIN"/>
    <property type="match status" value="1"/>
</dbReference>
<keyword evidence="1" id="KW-0812">Transmembrane</keyword>
<feature type="transmembrane region" description="Helical" evidence="1">
    <location>
        <begin position="146"/>
        <end position="165"/>
    </location>
</feature>
<dbReference type="RefSeq" id="WP_189607824.1">
    <property type="nucleotide sequence ID" value="NZ_BMXR01000003.1"/>
</dbReference>
<dbReference type="InterPro" id="IPR052529">
    <property type="entry name" value="Bact_Transport_Assoc"/>
</dbReference>